<reference evidence="1 2" key="1">
    <citation type="journal article" date="2017" name="Antonie Van Leeuwenhoek">
        <title>Rhizobium rhizosphaerae sp. nov., a novel species isolated from rice rhizosphere.</title>
        <authorList>
            <person name="Zhao J.J."/>
            <person name="Zhang J."/>
            <person name="Zhang R.J."/>
            <person name="Zhang C.W."/>
            <person name="Yin H.Q."/>
            <person name="Zhang X.X."/>
        </authorList>
    </citation>
    <scope>NUCLEOTIDE SEQUENCE [LARGE SCALE GENOMIC DNA]</scope>
    <source>
        <strain evidence="1 2">S18K6</strain>
    </source>
</reference>
<dbReference type="EMBL" id="BAEM01000044">
    <property type="protein sequence ID" value="GAC11595.1"/>
    <property type="molecule type" value="Genomic_DNA"/>
</dbReference>
<proteinExistence type="predicted"/>
<name>A0AAV3V567_9ALTE</name>
<dbReference type="AlphaFoldDB" id="A0AAV3V567"/>
<evidence type="ECO:0000313" key="1">
    <source>
        <dbReference type="EMBL" id="GAC11595.1"/>
    </source>
</evidence>
<dbReference type="Proteomes" id="UP000006320">
    <property type="component" value="Unassembled WGS sequence"/>
</dbReference>
<gene>
    <name evidence="1" type="ORF">GCHA_3665</name>
</gene>
<comment type="caution">
    <text evidence="1">The sequence shown here is derived from an EMBL/GenBank/DDBJ whole genome shotgun (WGS) entry which is preliminary data.</text>
</comment>
<organism evidence="1 2">
    <name type="scientific">Paraglaciecola chathamensis S18K6</name>
    <dbReference type="NCBI Taxonomy" id="1127672"/>
    <lineage>
        <taxon>Bacteria</taxon>
        <taxon>Pseudomonadati</taxon>
        <taxon>Pseudomonadota</taxon>
        <taxon>Gammaproteobacteria</taxon>
        <taxon>Alteromonadales</taxon>
        <taxon>Alteromonadaceae</taxon>
        <taxon>Paraglaciecola</taxon>
    </lineage>
</organism>
<protein>
    <submittedName>
        <fullName evidence="1">Uncharacterized protein</fullName>
    </submittedName>
</protein>
<sequence>MLWITLTKRRLGYQKSLHQTFLLDSHFVNSDKKCATDNMK</sequence>
<evidence type="ECO:0000313" key="2">
    <source>
        <dbReference type="Proteomes" id="UP000006320"/>
    </source>
</evidence>
<accession>A0AAV3V567</accession>